<dbReference type="RefSeq" id="WP_101355940.1">
    <property type="nucleotide sequence ID" value="NZ_PIQO01000020.1"/>
</dbReference>
<dbReference type="OrthoDB" id="9921990at2"/>
<dbReference type="Proteomes" id="UP000233440">
    <property type="component" value="Unassembled WGS sequence"/>
</dbReference>
<evidence type="ECO:0000313" key="1">
    <source>
        <dbReference type="EMBL" id="PKR83245.1"/>
    </source>
</evidence>
<keyword evidence="2" id="KW-1185">Reference proteome</keyword>
<gene>
    <name evidence="1" type="ORF">CWO92_19775</name>
</gene>
<proteinExistence type="predicted"/>
<accession>A0A2N3LF91</accession>
<evidence type="ECO:0000313" key="2">
    <source>
        <dbReference type="Proteomes" id="UP000233440"/>
    </source>
</evidence>
<dbReference type="EMBL" id="PIQO01000020">
    <property type="protein sequence ID" value="PKR83245.1"/>
    <property type="molecule type" value="Genomic_DNA"/>
</dbReference>
<sequence>MMVGNVISKDNQLQVITRVLNDRVIANTLLLEEYISKNIMIKYKGELRTIQEIIDIECENYLSKSNIIEM</sequence>
<reference evidence="1 2" key="1">
    <citation type="submission" date="2017-11" db="EMBL/GenBank/DDBJ databases">
        <title>Bacillus camelliae sp. nov., isolated from pu'er tea.</title>
        <authorList>
            <person name="Niu L."/>
        </authorList>
    </citation>
    <scope>NUCLEOTIDE SEQUENCE [LARGE SCALE GENOMIC DNA]</scope>
    <source>
        <strain evidence="1 2">7578-1</strain>
    </source>
</reference>
<comment type="caution">
    <text evidence="1">The sequence shown here is derived from an EMBL/GenBank/DDBJ whole genome shotgun (WGS) entry which is preliminary data.</text>
</comment>
<dbReference type="AlphaFoldDB" id="A0A2N3LF91"/>
<organism evidence="1 2">
    <name type="scientific">Heyndrickxia camelliae</name>
    <dbReference type="NCBI Taxonomy" id="1707093"/>
    <lineage>
        <taxon>Bacteria</taxon>
        <taxon>Bacillati</taxon>
        <taxon>Bacillota</taxon>
        <taxon>Bacilli</taxon>
        <taxon>Bacillales</taxon>
        <taxon>Bacillaceae</taxon>
        <taxon>Heyndrickxia</taxon>
    </lineage>
</organism>
<name>A0A2N3LF91_9BACI</name>
<protein>
    <submittedName>
        <fullName evidence="1">Uncharacterized protein</fullName>
    </submittedName>
</protein>